<accession>A0A5C6BUZ7</accession>
<dbReference type="InterPro" id="IPR009056">
    <property type="entry name" value="Cyt_c-like_dom"/>
</dbReference>
<evidence type="ECO:0000256" key="4">
    <source>
        <dbReference type="PROSITE-ProRule" id="PRU00433"/>
    </source>
</evidence>
<keyword evidence="1 4" id="KW-0349">Heme</keyword>
<dbReference type="Proteomes" id="UP000319908">
    <property type="component" value="Unassembled WGS sequence"/>
</dbReference>
<evidence type="ECO:0000256" key="2">
    <source>
        <dbReference type="ARBA" id="ARBA00022723"/>
    </source>
</evidence>
<dbReference type="RefSeq" id="WP_146407646.1">
    <property type="nucleotide sequence ID" value="NZ_SJPU01000002.1"/>
</dbReference>
<dbReference type="OrthoDB" id="9804649at2"/>
<evidence type="ECO:0000256" key="3">
    <source>
        <dbReference type="ARBA" id="ARBA00023004"/>
    </source>
</evidence>
<evidence type="ECO:0000313" key="7">
    <source>
        <dbReference type="Proteomes" id="UP000319908"/>
    </source>
</evidence>
<evidence type="ECO:0000259" key="5">
    <source>
        <dbReference type="PROSITE" id="PS51007"/>
    </source>
</evidence>
<sequence length="940" mass="103940">MNFTNLSVKVSVWLLVLLTMEASRAERLSEKLKTESPLTLAEDSRQHGDAVRGSILYTSPKLACTQCHATGGVDLAGPNLTRLGEQISDVDVVRAILTPSLSIRKGYESTRILTVDGEVLTGRIVSSKDESLTLQTATPGAPAITLKLADIEERFPSKQSAMPDNIVDQLKNRREFLDLARYVMQLTAMDSTGSPSSGTPPVTTPTAGQTLSPELQGVVLLNEFNCAACHRDDLPSHTTVAKHAPDLRWTAENVDPHHLLEFIAAPHVTKTGTLMPDVMTELSNEDRQLAAKQLTHYIVSLGERDFTRQDIDTDAAERGDKLFHSVGCVACHSPRDESGRETLPGDSVPLGRIPEKYSVASLASFLENPLQARPSERMPNMRLTHWEAIDLASYLCLDATNEWNYTFAVDLELAAQGQKRLHELRCVNCHTEQRLTPPNDPAPTDLLSLSEVNPERGCLSDARGTWPQFDTTSEQRDQMRAAISRPSKKLSDRDQIAVTLTAFRCLNCHRRDELGGIASDRDTYFQTTNPNLGPQGRIPPTLTQVGAKLKPTWLRQVLVSGRAIRPYMQTRMPQYHAENVAHLVDQFAAVDELPAISHGTFTDEKATRQVGAQLAGTDGLNCIACHTFQLKQSANMPAVDLTEMAARLQKDWFYHYMLDPQRLSPNTVMPTFWPQGQAMRDDILEGDANNQVEALWLYLLDGRQAATPRGLVQEPIRLLATEEAVMLRRAYPGIGKRGIGVGYPGGLNIAYDAEQMRLATIWKGVFADPAGVWRSQGHGVVRPLGDDLVEFAKGPELGKPQSPWIVDDGRPPHHQFRGYSLDHLRRPTFRYSLGEIHVSDYFVNELDATSSAPMLRRTITFVSDESEGQVTFRVATGKSIARTGERAFEVDDGLLIRLSDGHPIDLVASVPGQPSIEELRVSLTISKSPTVLTIQYIWGN</sequence>
<dbReference type="InterPro" id="IPR036280">
    <property type="entry name" value="Multihaem_cyt_sf"/>
</dbReference>
<dbReference type="SUPFAM" id="SSF48695">
    <property type="entry name" value="Multiheme cytochromes"/>
    <property type="match status" value="1"/>
</dbReference>
<dbReference type="GO" id="GO:0046872">
    <property type="term" value="F:metal ion binding"/>
    <property type="evidence" value="ECO:0007669"/>
    <property type="project" value="UniProtKB-KW"/>
</dbReference>
<dbReference type="GO" id="GO:0009055">
    <property type="term" value="F:electron transfer activity"/>
    <property type="evidence" value="ECO:0007669"/>
    <property type="project" value="InterPro"/>
</dbReference>
<feature type="domain" description="Cytochrome c" evidence="5">
    <location>
        <begin position="48"/>
        <end position="187"/>
    </location>
</feature>
<dbReference type="EMBL" id="SJPU01000002">
    <property type="protein sequence ID" value="TWU15878.1"/>
    <property type="molecule type" value="Genomic_DNA"/>
</dbReference>
<dbReference type="Pfam" id="PF20601">
    <property type="entry name" value="DUF6797"/>
    <property type="match status" value="1"/>
</dbReference>
<dbReference type="AlphaFoldDB" id="A0A5C6BUZ7"/>
<protein>
    <submittedName>
        <fullName evidence="6">Cytochrome c</fullName>
    </submittedName>
</protein>
<dbReference type="GO" id="GO:0020037">
    <property type="term" value="F:heme binding"/>
    <property type="evidence" value="ECO:0007669"/>
    <property type="project" value="InterPro"/>
</dbReference>
<evidence type="ECO:0000313" key="6">
    <source>
        <dbReference type="EMBL" id="TWU15878.1"/>
    </source>
</evidence>
<organism evidence="6 7">
    <name type="scientific">Allorhodopirellula heiligendammensis</name>
    <dbReference type="NCBI Taxonomy" id="2714739"/>
    <lineage>
        <taxon>Bacteria</taxon>
        <taxon>Pseudomonadati</taxon>
        <taxon>Planctomycetota</taxon>
        <taxon>Planctomycetia</taxon>
        <taxon>Pirellulales</taxon>
        <taxon>Pirellulaceae</taxon>
        <taxon>Allorhodopirellula</taxon>
    </lineage>
</organism>
<dbReference type="InterPro" id="IPR046476">
    <property type="entry name" value="DUF6797"/>
</dbReference>
<keyword evidence="2 4" id="KW-0479">Metal-binding</keyword>
<keyword evidence="3 4" id="KW-0408">Iron</keyword>
<keyword evidence="7" id="KW-1185">Reference proteome</keyword>
<feature type="domain" description="Cytochrome c" evidence="5">
    <location>
        <begin position="212"/>
        <end position="302"/>
    </location>
</feature>
<reference evidence="6 7" key="1">
    <citation type="journal article" date="2020" name="Antonie Van Leeuwenhoek">
        <title>Rhodopirellula heiligendammensis sp. nov., Rhodopirellula pilleata sp. nov., and Rhodopirellula solitaria sp. nov. isolated from natural or artificial marine surfaces in Northern Germany and California, USA, and emended description of the genus Rhodopirellula.</title>
        <authorList>
            <person name="Kallscheuer N."/>
            <person name="Wiegand S."/>
            <person name="Jogler M."/>
            <person name="Boedeker C."/>
            <person name="Peeters S.H."/>
            <person name="Rast P."/>
            <person name="Heuer A."/>
            <person name="Jetten M.S.M."/>
            <person name="Rohde M."/>
            <person name="Jogler C."/>
        </authorList>
    </citation>
    <scope>NUCLEOTIDE SEQUENCE [LARGE SCALE GENOMIC DNA]</scope>
    <source>
        <strain evidence="6 7">Poly21</strain>
    </source>
</reference>
<dbReference type="Pfam" id="PF00034">
    <property type="entry name" value="Cytochrom_C"/>
    <property type="match status" value="1"/>
</dbReference>
<dbReference type="SUPFAM" id="SSF46626">
    <property type="entry name" value="Cytochrome c"/>
    <property type="match status" value="4"/>
</dbReference>
<evidence type="ECO:0000256" key="1">
    <source>
        <dbReference type="ARBA" id="ARBA00022617"/>
    </source>
</evidence>
<dbReference type="PANTHER" id="PTHR33546:SF1">
    <property type="entry name" value="LARGE, MULTIFUNCTIONAL SECRETED PROTEIN"/>
    <property type="match status" value="1"/>
</dbReference>
<comment type="caution">
    <text evidence="6">The sequence shown here is derived from an EMBL/GenBank/DDBJ whole genome shotgun (WGS) entry which is preliminary data.</text>
</comment>
<feature type="domain" description="Cytochrome c" evidence="5">
    <location>
        <begin position="314"/>
        <end position="399"/>
    </location>
</feature>
<dbReference type="InterPro" id="IPR036909">
    <property type="entry name" value="Cyt_c-like_dom_sf"/>
</dbReference>
<name>A0A5C6BUZ7_9BACT</name>
<gene>
    <name evidence="6" type="ORF">Poly21_30800</name>
</gene>
<dbReference type="PROSITE" id="PS51007">
    <property type="entry name" value="CYTC"/>
    <property type="match status" value="3"/>
</dbReference>
<dbReference type="Gene3D" id="1.10.760.10">
    <property type="entry name" value="Cytochrome c-like domain"/>
    <property type="match status" value="5"/>
</dbReference>
<proteinExistence type="predicted"/>
<dbReference type="PANTHER" id="PTHR33546">
    <property type="entry name" value="LARGE, MULTIFUNCTIONAL SECRETED PROTEIN-RELATED"/>
    <property type="match status" value="1"/>
</dbReference>